<comment type="caution">
    <text evidence="1">The sequence shown here is derived from an EMBL/GenBank/DDBJ whole genome shotgun (WGS) entry which is preliminary data.</text>
</comment>
<evidence type="ECO:0000313" key="2">
    <source>
        <dbReference type="Proteomes" id="UP000711736"/>
    </source>
</evidence>
<evidence type="ECO:0000313" key="1">
    <source>
        <dbReference type="EMBL" id="MBT1174968.1"/>
    </source>
</evidence>
<protein>
    <submittedName>
        <fullName evidence="1">Uncharacterized protein</fullName>
    </submittedName>
</protein>
<reference evidence="1 2" key="1">
    <citation type="journal article" date="2021" name="Environ. Microbiol.">
        <title>Genetic insights into the dark matter of the mammalian gut microbiota through targeted genome reconstruction.</title>
        <authorList>
            <person name="Lugli G.A."/>
            <person name="Alessandri G."/>
            <person name="Milani C."/>
            <person name="Viappiani A."/>
            <person name="Fontana F."/>
            <person name="Tarracchini C."/>
            <person name="Mancabelli L."/>
            <person name="Argentini C."/>
            <person name="Ruiz L."/>
            <person name="Margolles A."/>
            <person name="van Sinderen D."/>
            <person name="Turroni F."/>
            <person name="Ventura M."/>
        </authorList>
    </citation>
    <scope>NUCLEOTIDE SEQUENCE [LARGE SCALE GENOMIC DNA]</scope>
    <source>
        <strain evidence="1 2">LC6</strain>
    </source>
</reference>
<gene>
    <name evidence="1" type="ORF">JS530_05540</name>
</gene>
<sequence length="55" mass="5155">MGGTLRGFGRAAAGLDAAENGAGVVDGDFDVDAAAAAVDAATADDAAVAIGTRDC</sequence>
<organism evidence="1 2">
    <name type="scientific">Bifidobacterium colobi</name>
    <dbReference type="NCBI Taxonomy" id="2809026"/>
    <lineage>
        <taxon>Bacteria</taxon>
        <taxon>Bacillati</taxon>
        <taxon>Actinomycetota</taxon>
        <taxon>Actinomycetes</taxon>
        <taxon>Bifidobacteriales</taxon>
        <taxon>Bifidobacteriaceae</taxon>
        <taxon>Bifidobacterium</taxon>
    </lineage>
</organism>
<dbReference type="Proteomes" id="UP000711736">
    <property type="component" value="Unassembled WGS sequence"/>
</dbReference>
<name>A0ABS5UW27_9BIFI</name>
<keyword evidence="2" id="KW-1185">Reference proteome</keyword>
<dbReference type="EMBL" id="JAFEJU010000003">
    <property type="protein sequence ID" value="MBT1174968.1"/>
    <property type="molecule type" value="Genomic_DNA"/>
</dbReference>
<proteinExistence type="predicted"/>
<accession>A0ABS5UW27</accession>